<name>A0A501PRZ1_9PROT</name>
<sequence>MRPEFINEMMDNVMEMSNKDLLLFLRGVAATLSPEDGPGTMAVKRLATIVADRLSSVCEHLSSAEYRIGELTSKNLALTAEIDELRHPDDQ</sequence>
<reference evidence="2" key="1">
    <citation type="submission" date="2019-06" db="EMBL/GenBank/DDBJ databases">
        <title>The complete genome of Emcibacter congregatus ZYLT.</title>
        <authorList>
            <person name="Zhao Z."/>
        </authorList>
    </citation>
    <scope>NUCLEOTIDE SEQUENCE [LARGE SCALE GENOMIC DNA]</scope>
    <source>
        <strain evidence="2">MCCC 1A06723</strain>
    </source>
</reference>
<protein>
    <submittedName>
        <fullName evidence="1">Uncharacterized protein</fullName>
    </submittedName>
</protein>
<dbReference type="AlphaFoldDB" id="A0A501PRZ1"/>
<accession>A0A501PRZ1</accession>
<evidence type="ECO:0000313" key="2">
    <source>
        <dbReference type="Proteomes" id="UP000319148"/>
    </source>
</evidence>
<evidence type="ECO:0000313" key="1">
    <source>
        <dbReference type="EMBL" id="TPD63005.1"/>
    </source>
</evidence>
<gene>
    <name evidence="1" type="ORF">FIV46_02695</name>
</gene>
<organism evidence="1 2">
    <name type="scientific">Emcibacter nanhaiensis</name>
    <dbReference type="NCBI Taxonomy" id="1505037"/>
    <lineage>
        <taxon>Bacteria</taxon>
        <taxon>Pseudomonadati</taxon>
        <taxon>Pseudomonadota</taxon>
        <taxon>Alphaproteobacteria</taxon>
        <taxon>Emcibacterales</taxon>
        <taxon>Emcibacteraceae</taxon>
        <taxon>Emcibacter</taxon>
    </lineage>
</organism>
<dbReference type="Proteomes" id="UP000319148">
    <property type="component" value="Unassembled WGS sequence"/>
</dbReference>
<keyword evidence="2" id="KW-1185">Reference proteome</keyword>
<comment type="caution">
    <text evidence="1">The sequence shown here is derived from an EMBL/GenBank/DDBJ whole genome shotgun (WGS) entry which is preliminary data.</text>
</comment>
<dbReference type="EMBL" id="VFIY01000004">
    <property type="protein sequence ID" value="TPD63005.1"/>
    <property type="molecule type" value="Genomic_DNA"/>
</dbReference>
<proteinExistence type="predicted"/>
<dbReference type="RefSeq" id="WP_139938255.1">
    <property type="nucleotide sequence ID" value="NZ_JBHSYP010000022.1"/>
</dbReference>